<proteinExistence type="predicted"/>
<protein>
    <submittedName>
        <fullName evidence="2">Uncharacterized protein</fullName>
    </submittedName>
</protein>
<evidence type="ECO:0000256" key="1">
    <source>
        <dbReference type="SAM" id="Phobius"/>
    </source>
</evidence>
<gene>
    <name evidence="2" type="ORF">IT775_10870</name>
</gene>
<keyword evidence="1" id="KW-0472">Membrane</keyword>
<dbReference type="RefSeq" id="WP_212701141.1">
    <property type="nucleotide sequence ID" value="NZ_JADMKU010000008.1"/>
</dbReference>
<reference evidence="2 3" key="1">
    <citation type="journal article" date="2021" name="Arch. Microbiol.">
        <title>Thalassobius aquimarinus sp. nov., isolated from the Sea of Japan seashore.</title>
        <authorList>
            <person name="Kurilenko V.V."/>
            <person name="Romanenko L.A."/>
            <person name="Chernysheva N.Y."/>
            <person name="Velansky P.V."/>
            <person name="Tekutyeva L.A."/>
            <person name="Isaeva M.P."/>
            <person name="Mikhailov V.V."/>
        </authorList>
    </citation>
    <scope>NUCLEOTIDE SEQUENCE [LARGE SCALE GENOMIC DNA]</scope>
    <source>
        <strain evidence="2 3">KMM 8518</strain>
    </source>
</reference>
<feature type="transmembrane region" description="Helical" evidence="1">
    <location>
        <begin position="6"/>
        <end position="32"/>
    </location>
</feature>
<evidence type="ECO:0000313" key="3">
    <source>
        <dbReference type="Proteomes" id="UP001195941"/>
    </source>
</evidence>
<feature type="transmembrane region" description="Helical" evidence="1">
    <location>
        <begin position="53"/>
        <end position="77"/>
    </location>
</feature>
<keyword evidence="3" id="KW-1185">Reference proteome</keyword>
<organism evidence="2 3">
    <name type="scientific">Thalassovita aquimarina</name>
    <dbReference type="NCBI Taxonomy" id="2785917"/>
    <lineage>
        <taxon>Bacteria</taxon>
        <taxon>Pseudomonadati</taxon>
        <taxon>Pseudomonadota</taxon>
        <taxon>Alphaproteobacteria</taxon>
        <taxon>Rhodobacterales</taxon>
        <taxon>Roseobacteraceae</taxon>
        <taxon>Thalassovita</taxon>
    </lineage>
</organism>
<feature type="transmembrane region" description="Helical" evidence="1">
    <location>
        <begin position="123"/>
        <end position="143"/>
    </location>
</feature>
<dbReference type="Proteomes" id="UP001195941">
    <property type="component" value="Unassembled WGS sequence"/>
</dbReference>
<keyword evidence="1" id="KW-0812">Transmembrane</keyword>
<accession>A0ABS5HRL5</accession>
<name>A0ABS5HRL5_9RHOB</name>
<comment type="caution">
    <text evidence="2">The sequence shown here is derived from an EMBL/GenBank/DDBJ whole genome shotgun (WGS) entry which is preliminary data.</text>
</comment>
<dbReference type="EMBL" id="JADMKU010000008">
    <property type="protein sequence ID" value="MBR9651624.1"/>
    <property type="molecule type" value="Genomic_DNA"/>
</dbReference>
<sequence length="145" mass="15736">MGDDIVFWIIQGPGWLLFAYLVVAQCTSALSYELGVRWGTQEPREQITDVGVAFWWGLALADLVFYTPLLAVGLIAHWVGADWVGPVLGAALGATVYWPVASLATVWKARGAAGWKLPKERQYWVVLPLIAGWGAVALVLLVVSA</sequence>
<evidence type="ECO:0000313" key="2">
    <source>
        <dbReference type="EMBL" id="MBR9651624.1"/>
    </source>
</evidence>
<keyword evidence="1" id="KW-1133">Transmembrane helix</keyword>
<feature type="transmembrane region" description="Helical" evidence="1">
    <location>
        <begin position="83"/>
        <end position="103"/>
    </location>
</feature>